<dbReference type="InterPro" id="IPR001296">
    <property type="entry name" value="Glyco_trans_1"/>
</dbReference>
<protein>
    <recommendedName>
        <fullName evidence="1">Glycosyl transferase family 1 domain-containing protein</fullName>
    </recommendedName>
</protein>
<dbReference type="Pfam" id="PF00534">
    <property type="entry name" value="Glycos_transf_1"/>
    <property type="match status" value="1"/>
</dbReference>
<dbReference type="Gene3D" id="3.40.50.2000">
    <property type="entry name" value="Glycogen Phosphorylase B"/>
    <property type="match status" value="2"/>
</dbReference>
<dbReference type="RefSeq" id="WP_155309828.1">
    <property type="nucleotide sequence ID" value="NZ_AP021879.1"/>
</dbReference>
<keyword evidence="3" id="KW-1185">Reference proteome</keyword>
<dbReference type="CDD" id="cd03801">
    <property type="entry name" value="GT4_PimA-like"/>
    <property type="match status" value="1"/>
</dbReference>
<gene>
    <name evidence="2" type="ORF">DSCOOX_17100</name>
</gene>
<accession>A0A5K8A904</accession>
<organism evidence="2 3">
    <name type="scientific">Desulfosarcina ovata subsp. ovata</name>
    <dbReference type="NCBI Taxonomy" id="2752305"/>
    <lineage>
        <taxon>Bacteria</taxon>
        <taxon>Pseudomonadati</taxon>
        <taxon>Thermodesulfobacteriota</taxon>
        <taxon>Desulfobacteria</taxon>
        <taxon>Desulfobacterales</taxon>
        <taxon>Desulfosarcinaceae</taxon>
        <taxon>Desulfosarcina</taxon>
    </lineage>
</organism>
<evidence type="ECO:0000313" key="3">
    <source>
        <dbReference type="Proteomes" id="UP000422108"/>
    </source>
</evidence>
<name>A0A5K8A904_9BACT</name>
<reference evidence="2 3" key="1">
    <citation type="submission" date="2019-11" db="EMBL/GenBank/DDBJ databases">
        <title>Comparative genomics of hydrocarbon-degrading Desulfosarcina strains.</title>
        <authorList>
            <person name="Watanabe M."/>
            <person name="Kojima H."/>
            <person name="Fukui M."/>
        </authorList>
    </citation>
    <scope>NUCLEOTIDE SEQUENCE [LARGE SCALE GENOMIC DNA]</scope>
    <source>
        <strain evidence="3">oXyS1</strain>
    </source>
</reference>
<feature type="domain" description="Glycosyl transferase family 1" evidence="1">
    <location>
        <begin position="202"/>
        <end position="361"/>
    </location>
</feature>
<dbReference type="AlphaFoldDB" id="A0A5K8A904"/>
<dbReference type="SUPFAM" id="SSF53756">
    <property type="entry name" value="UDP-Glycosyltransferase/glycogen phosphorylase"/>
    <property type="match status" value="1"/>
</dbReference>
<sequence>MKKSADNKKPSILMASNYSNRTGYAWKNIYRLFEQIAIFSKENEIASLVSFKHFVPDIGWPTESVFDGILELQPLSRSVKDIFNWIREIKAHNIRHIYLTDQPTTSFYYALYRIAGVRSIIVHNRVSVPDPNPAKPERGFIGFIKWIFCRMPFIQATRVYTVSNFVRRRLVVKAKVPSSRVVKILNGVDIEKFAPFDMSNHSGPIKIYCGGRATIYKGIAILIEATALLRDRFYLNNFEVFYAGDGPDLQYFKSLANNLRLRGLFTFLGEVQSTESHIKRADIVVVPSIWGDACPSAVSEALAAGKPLITTRVGGVPEIVGNCNAAILVDPGDIYGLAETLSRLIENPVERTYLANRARQRAVIALDQRRYFAEVKKQLSLDMGVRHA</sequence>
<dbReference type="PANTHER" id="PTHR12526">
    <property type="entry name" value="GLYCOSYLTRANSFERASE"/>
    <property type="match status" value="1"/>
</dbReference>
<dbReference type="EMBL" id="AP021879">
    <property type="protein sequence ID" value="BBO88530.1"/>
    <property type="molecule type" value="Genomic_DNA"/>
</dbReference>
<proteinExistence type="predicted"/>
<dbReference type="GO" id="GO:0016757">
    <property type="term" value="F:glycosyltransferase activity"/>
    <property type="evidence" value="ECO:0007669"/>
    <property type="project" value="InterPro"/>
</dbReference>
<evidence type="ECO:0000313" key="2">
    <source>
        <dbReference type="EMBL" id="BBO88530.1"/>
    </source>
</evidence>
<evidence type="ECO:0000259" key="1">
    <source>
        <dbReference type="Pfam" id="PF00534"/>
    </source>
</evidence>
<dbReference type="Proteomes" id="UP000422108">
    <property type="component" value="Chromosome"/>
</dbReference>